<evidence type="ECO:0008006" key="2">
    <source>
        <dbReference type="Google" id="ProtNLM"/>
    </source>
</evidence>
<organism evidence="1">
    <name type="scientific">Serratia fonticola</name>
    <dbReference type="NCBI Taxonomy" id="47917"/>
    <lineage>
        <taxon>Bacteria</taxon>
        <taxon>Pseudomonadati</taxon>
        <taxon>Pseudomonadota</taxon>
        <taxon>Gammaproteobacteria</taxon>
        <taxon>Enterobacterales</taxon>
        <taxon>Yersiniaceae</taxon>
        <taxon>Serratia</taxon>
    </lineage>
</organism>
<dbReference type="AlphaFoldDB" id="A0A559SGU7"/>
<dbReference type="EMBL" id="VISQ01000002">
    <property type="protein sequence ID" value="TVZ61585.1"/>
    <property type="molecule type" value="Genomic_DNA"/>
</dbReference>
<accession>A0A559SGU7</accession>
<evidence type="ECO:0000313" key="1">
    <source>
        <dbReference type="EMBL" id="TVZ61585.1"/>
    </source>
</evidence>
<reference evidence="1" key="1">
    <citation type="submission" date="2019-06" db="EMBL/GenBank/DDBJ databases">
        <authorList>
            <person name="Deangelis K."/>
            <person name="Huntemann M."/>
            <person name="Clum A."/>
            <person name="Pillay M."/>
            <person name="Palaniappan K."/>
            <person name="Varghese N."/>
            <person name="Mikhailova N."/>
            <person name="Stamatis D."/>
            <person name="Reddy T."/>
            <person name="Daum C."/>
            <person name="Shapiro N."/>
            <person name="Ivanova N."/>
            <person name="Kyrpides N."/>
            <person name="Woyke T."/>
        </authorList>
    </citation>
    <scope>NUCLEOTIDE SEQUENCE [LARGE SCALE GENOMIC DNA]</scope>
    <source>
        <strain evidence="1">128R</strain>
    </source>
</reference>
<name>A0A559SGU7_SERFO</name>
<gene>
    <name evidence="1" type="ORF">FHU10_5281</name>
</gene>
<reference evidence="1" key="2">
    <citation type="submission" date="2019-08" db="EMBL/GenBank/DDBJ databases">
        <title>Investigation of anaerobic lignin degradation for improved lignocellulosic biofuels.</title>
        <authorList>
            <person name="Deangelis K.PhD."/>
        </authorList>
    </citation>
    <scope>NUCLEOTIDE SEQUENCE [LARGE SCALE GENOMIC DNA]</scope>
    <source>
        <strain evidence="1">128R</strain>
    </source>
</reference>
<sequence>MQPISAHSVPATFREPPAELMIFSRSISDDDLCAWCRHLWYSPGESSLCQRHEGGDWPGATDADGYFRHCGDFSRAANNDAP</sequence>
<comment type="caution">
    <text evidence="1">The sequence shown here is derived from an EMBL/GenBank/DDBJ whole genome shotgun (WGS) entry which is preliminary data.</text>
</comment>
<protein>
    <recommendedName>
        <fullName evidence="2">Antirestriction protein</fullName>
    </recommendedName>
</protein>
<proteinExistence type="predicted"/>